<dbReference type="EMBL" id="CP027433">
    <property type="protein sequence ID" value="AVL99339.1"/>
    <property type="molecule type" value="Genomic_DNA"/>
</dbReference>
<dbReference type="InterPro" id="IPR018060">
    <property type="entry name" value="HTH_AraC"/>
</dbReference>
<dbReference type="GO" id="GO:0003700">
    <property type="term" value="F:DNA-binding transcription factor activity"/>
    <property type="evidence" value="ECO:0007669"/>
    <property type="project" value="InterPro"/>
</dbReference>
<dbReference type="KEGG" id="git:C6V83_02565"/>
<evidence type="ECO:0000256" key="2">
    <source>
        <dbReference type="ARBA" id="ARBA00023125"/>
    </source>
</evidence>
<keyword evidence="3" id="KW-0804">Transcription</keyword>
<dbReference type="AlphaFoldDB" id="A0A2S0KCF0"/>
<dbReference type="Gene3D" id="1.10.10.60">
    <property type="entry name" value="Homeodomain-like"/>
    <property type="match status" value="1"/>
</dbReference>
<keyword evidence="1" id="KW-0805">Transcription regulation</keyword>
<evidence type="ECO:0000259" key="4">
    <source>
        <dbReference type="PROSITE" id="PS01124"/>
    </source>
</evidence>
<dbReference type="OrthoDB" id="2559672at2"/>
<reference evidence="5 6" key="1">
    <citation type="submission" date="2018-03" db="EMBL/GenBank/DDBJ databases">
        <title>Characteristics and genome of n-alkane degrading marine bacteria Gordonia iterans isolated from crude oil contaminated in Tae-an, South Korea.</title>
        <authorList>
            <person name="Lee S.-S."/>
            <person name="Kim H."/>
        </authorList>
    </citation>
    <scope>NUCLEOTIDE SEQUENCE [LARGE SCALE GENOMIC DNA]</scope>
    <source>
        <strain evidence="5 6">Co17</strain>
    </source>
</reference>
<dbReference type="InterPro" id="IPR009057">
    <property type="entry name" value="Homeodomain-like_sf"/>
</dbReference>
<evidence type="ECO:0000256" key="3">
    <source>
        <dbReference type="ARBA" id="ARBA00023163"/>
    </source>
</evidence>
<keyword evidence="2" id="KW-0238">DNA-binding</keyword>
<dbReference type="RefSeq" id="WP_105941074.1">
    <property type="nucleotide sequence ID" value="NZ_CP027433.1"/>
</dbReference>
<evidence type="ECO:0000313" key="5">
    <source>
        <dbReference type="EMBL" id="AVL99339.1"/>
    </source>
</evidence>
<dbReference type="SMART" id="SM00342">
    <property type="entry name" value="HTH_ARAC"/>
    <property type="match status" value="1"/>
</dbReference>
<accession>A0A2S0KCF0</accession>
<keyword evidence="6" id="KW-1185">Reference proteome</keyword>
<proteinExistence type="predicted"/>
<evidence type="ECO:0000313" key="6">
    <source>
        <dbReference type="Proteomes" id="UP000239814"/>
    </source>
</evidence>
<organism evidence="5 6">
    <name type="scientific">Gordonia iterans</name>
    <dbReference type="NCBI Taxonomy" id="1004901"/>
    <lineage>
        <taxon>Bacteria</taxon>
        <taxon>Bacillati</taxon>
        <taxon>Actinomycetota</taxon>
        <taxon>Actinomycetes</taxon>
        <taxon>Mycobacteriales</taxon>
        <taxon>Gordoniaceae</taxon>
        <taxon>Gordonia</taxon>
    </lineage>
</organism>
<sequence>MEFRDVRRLTGIGITPYRITGAAPGTHIGLPSPTITLIVDLGTGLTLSTHDAETRTFRVAVGGIHLQPVTIHHDGTQIGVALDLTPAALRAIFGVRARDLRATNLDLADLTPALSRRLYDELGAAPAARQADLCARLLGESLDTDALQNQPPDAHRMWHLLARRRGRIRVAEMAERSGWSRRRLTTVFTAEYGMGPKQAARLFRFDHARRRLEAGGAIADVAAACGYADQAHLTREFRDFTGHPPREFLTVRAAEFAGADRC</sequence>
<dbReference type="Pfam" id="PF12833">
    <property type="entry name" value="HTH_18"/>
    <property type="match status" value="1"/>
</dbReference>
<dbReference type="GO" id="GO:0043565">
    <property type="term" value="F:sequence-specific DNA binding"/>
    <property type="evidence" value="ECO:0007669"/>
    <property type="project" value="InterPro"/>
</dbReference>
<dbReference type="InterPro" id="IPR050204">
    <property type="entry name" value="AraC_XylS_family_regulators"/>
</dbReference>
<protein>
    <submittedName>
        <fullName evidence="5">AraC family transcriptional regulator</fullName>
    </submittedName>
</protein>
<dbReference type="PANTHER" id="PTHR46796:SF15">
    <property type="entry name" value="BLL1074 PROTEIN"/>
    <property type="match status" value="1"/>
</dbReference>
<name>A0A2S0KCF0_9ACTN</name>
<dbReference type="Proteomes" id="UP000239814">
    <property type="component" value="Chromosome"/>
</dbReference>
<dbReference type="PROSITE" id="PS01124">
    <property type="entry name" value="HTH_ARAC_FAMILY_2"/>
    <property type="match status" value="1"/>
</dbReference>
<dbReference type="SUPFAM" id="SSF46689">
    <property type="entry name" value="Homeodomain-like"/>
    <property type="match status" value="1"/>
</dbReference>
<feature type="domain" description="HTH araC/xylS-type" evidence="4">
    <location>
        <begin position="155"/>
        <end position="251"/>
    </location>
</feature>
<evidence type="ECO:0000256" key="1">
    <source>
        <dbReference type="ARBA" id="ARBA00023015"/>
    </source>
</evidence>
<gene>
    <name evidence="5" type="ORF">C6V83_02565</name>
</gene>
<dbReference type="PANTHER" id="PTHR46796">
    <property type="entry name" value="HTH-TYPE TRANSCRIPTIONAL ACTIVATOR RHAS-RELATED"/>
    <property type="match status" value="1"/>
</dbReference>